<dbReference type="Proteomes" id="UP000182259">
    <property type="component" value="Chromosome IV"/>
</dbReference>
<feature type="binding site" evidence="10">
    <location>
        <position position="35"/>
    </location>
    <ligand>
        <name>ATP</name>
        <dbReference type="ChEBI" id="CHEBI:30616"/>
    </ligand>
</feature>
<evidence type="ECO:0000256" key="5">
    <source>
        <dbReference type="ARBA" id="ARBA00022741"/>
    </source>
</evidence>
<dbReference type="PROSITE" id="PS00107">
    <property type="entry name" value="PROTEIN_KINASE_ATP"/>
    <property type="match status" value="1"/>
</dbReference>
<dbReference type="FunFam" id="1.10.510.10:FF:000499">
    <property type="entry name" value="Serine/threonine-protein kinase KIC1"/>
    <property type="match status" value="1"/>
</dbReference>
<keyword evidence="6" id="KW-0418">Kinase</keyword>
<dbReference type="PANTHER" id="PTHR48012">
    <property type="entry name" value="STERILE20-LIKE KINASE, ISOFORM B-RELATED"/>
    <property type="match status" value="1"/>
</dbReference>
<dbReference type="SMART" id="SM00220">
    <property type="entry name" value="S_TKc"/>
    <property type="match status" value="1"/>
</dbReference>
<dbReference type="InterPro" id="IPR050629">
    <property type="entry name" value="STE20/SPS1-PAK"/>
</dbReference>
<evidence type="ECO:0000256" key="6">
    <source>
        <dbReference type="ARBA" id="ARBA00022777"/>
    </source>
</evidence>
<evidence type="ECO:0000256" key="3">
    <source>
        <dbReference type="ARBA" id="ARBA00022527"/>
    </source>
</evidence>
<dbReference type="GO" id="GO:0005737">
    <property type="term" value="C:cytoplasm"/>
    <property type="evidence" value="ECO:0007669"/>
    <property type="project" value="TreeGrafter"/>
</dbReference>
<gene>
    <name evidence="12" type="ORF">SAMEA4029009_CIC11G00000002609</name>
</gene>
<reference evidence="12 13" key="1">
    <citation type="submission" date="2016-10" db="EMBL/GenBank/DDBJ databases">
        <authorList>
            <person name="de Groot N.N."/>
        </authorList>
    </citation>
    <scope>NUCLEOTIDE SEQUENCE [LARGE SCALE GENOMIC DNA]</scope>
    <source>
        <strain evidence="12 13">PYCC 4715</strain>
    </source>
</reference>
<evidence type="ECO:0000256" key="8">
    <source>
        <dbReference type="ARBA" id="ARBA00047899"/>
    </source>
</evidence>
<keyword evidence="5 10" id="KW-0547">Nucleotide-binding</keyword>
<comment type="catalytic activity">
    <reaction evidence="8">
        <text>L-threonyl-[protein] + ATP = O-phospho-L-threonyl-[protein] + ADP + H(+)</text>
        <dbReference type="Rhea" id="RHEA:46608"/>
        <dbReference type="Rhea" id="RHEA-COMP:11060"/>
        <dbReference type="Rhea" id="RHEA-COMP:11605"/>
        <dbReference type="ChEBI" id="CHEBI:15378"/>
        <dbReference type="ChEBI" id="CHEBI:30013"/>
        <dbReference type="ChEBI" id="CHEBI:30616"/>
        <dbReference type="ChEBI" id="CHEBI:61977"/>
        <dbReference type="ChEBI" id="CHEBI:456216"/>
        <dbReference type="EC" id="2.7.11.1"/>
    </reaction>
</comment>
<organism evidence="12 13">
    <name type="scientific">Sungouiella intermedia</name>
    <dbReference type="NCBI Taxonomy" id="45354"/>
    <lineage>
        <taxon>Eukaryota</taxon>
        <taxon>Fungi</taxon>
        <taxon>Dikarya</taxon>
        <taxon>Ascomycota</taxon>
        <taxon>Saccharomycotina</taxon>
        <taxon>Pichiomycetes</taxon>
        <taxon>Metschnikowiaceae</taxon>
        <taxon>Sungouiella</taxon>
    </lineage>
</organism>
<dbReference type="InterPro" id="IPR017441">
    <property type="entry name" value="Protein_kinase_ATP_BS"/>
</dbReference>
<dbReference type="PANTHER" id="PTHR48012:SF10">
    <property type="entry name" value="FI20177P1"/>
    <property type="match status" value="1"/>
</dbReference>
<dbReference type="PROSITE" id="PS50011">
    <property type="entry name" value="PROTEIN_KINASE_DOM"/>
    <property type="match status" value="1"/>
</dbReference>
<dbReference type="EMBL" id="LT635767">
    <property type="protein sequence ID" value="SGZ56373.1"/>
    <property type="molecule type" value="Genomic_DNA"/>
</dbReference>
<keyword evidence="7 10" id="KW-0067">ATP-binding</keyword>
<accession>A0A1L0GJJ8</accession>
<dbReference type="GO" id="GO:0030447">
    <property type="term" value="P:filamentous growth"/>
    <property type="evidence" value="ECO:0007669"/>
    <property type="project" value="UniProtKB-ARBA"/>
</dbReference>
<name>A0A1L0GJJ8_9ASCO</name>
<protein>
    <recommendedName>
        <fullName evidence="2">non-specific serine/threonine protein kinase</fullName>
        <ecNumber evidence="2">2.7.11.1</ecNumber>
    </recommendedName>
</protein>
<evidence type="ECO:0000259" key="11">
    <source>
        <dbReference type="PROSITE" id="PS50011"/>
    </source>
</evidence>
<evidence type="ECO:0000256" key="2">
    <source>
        <dbReference type="ARBA" id="ARBA00012513"/>
    </source>
</evidence>
<evidence type="ECO:0000256" key="9">
    <source>
        <dbReference type="ARBA" id="ARBA00048679"/>
    </source>
</evidence>
<dbReference type="InterPro" id="IPR000719">
    <property type="entry name" value="Prot_kinase_dom"/>
</dbReference>
<dbReference type="Gene3D" id="1.10.510.10">
    <property type="entry name" value="Transferase(Phosphotransferase) domain 1"/>
    <property type="match status" value="1"/>
</dbReference>
<evidence type="ECO:0000256" key="1">
    <source>
        <dbReference type="ARBA" id="ARBA00008874"/>
    </source>
</evidence>
<comment type="catalytic activity">
    <reaction evidence="9">
        <text>L-seryl-[protein] + ATP = O-phospho-L-seryl-[protein] + ADP + H(+)</text>
        <dbReference type="Rhea" id="RHEA:17989"/>
        <dbReference type="Rhea" id="RHEA-COMP:9863"/>
        <dbReference type="Rhea" id="RHEA-COMP:11604"/>
        <dbReference type="ChEBI" id="CHEBI:15378"/>
        <dbReference type="ChEBI" id="CHEBI:29999"/>
        <dbReference type="ChEBI" id="CHEBI:30616"/>
        <dbReference type="ChEBI" id="CHEBI:83421"/>
        <dbReference type="ChEBI" id="CHEBI:456216"/>
        <dbReference type="EC" id="2.7.11.1"/>
    </reaction>
</comment>
<evidence type="ECO:0000313" key="13">
    <source>
        <dbReference type="Proteomes" id="UP000182259"/>
    </source>
</evidence>
<evidence type="ECO:0000256" key="4">
    <source>
        <dbReference type="ARBA" id="ARBA00022679"/>
    </source>
</evidence>
<feature type="domain" description="Protein kinase" evidence="11">
    <location>
        <begin position="6"/>
        <end position="259"/>
    </location>
</feature>
<dbReference type="AlphaFoldDB" id="A0A1L0GJJ8"/>
<dbReference type="Pfam" id="PF00069">
    <property type="entry name" value="Pkinase"/>
    <property type="match status" value="1"/>
</dbReference>
<evidence type="ECO:0000256" key="10">
    <source>
        <dbReference type="PROSITE-ProRule" id="PRU10141"/>
    </source>
</evidence>
<keyword evidence="4" id="KW-0808">Transferase</keyword>
<keyword evidence="3" id="KW-0723">Serine/threonine-protein kinase</keyword>
<comment type="similarity">
    <text evidence="1">Belongs to the protein kinase superfamily. STE Ser/Thr protein kinase family. STE20 subfamily.</text>
</comment>
<sequence length="388" mass="44093">MPAEDYHVETFLGRGSFGKVFRARNLKSGQTFALKVIDLDEAGDIDELIKEIHFLSHIRSKYLTRHFETFLQETKMWIVLEYCGGGSCSDLLKVFGKLNEDVTARIIRDVLRGIEYLHAQKKVHRDIKLANILLTDHGEIKLADFGVSGEMSLTRTKRNTMVGTPYWMAPEVIQRSAKGYGTKADIWSAGITTIELVTGHPPYSSMDPMKALFEIPKRKPPSLDGRQHSNNIKDFVRYCLVKSPSQRPSASTLLHHHFITSCPEVDIATLVREKKVREEALPPAKQKRHEKKVDKPLTIHWDLSATFKKACGIPSGLSMSLNYSRLIYDALSGVMNRANNDRAKERVDQLRQEFVDAELDNKGLCYAFVEEIYAIVDTRGRENEEAQK</sequence>
<dbReference type="SUPFAM" id="SSF56112">
    <property type="entry name" value="Protein kinase-like (PK-like)"/>
    <property type="match status" value="1"/>
</dbReference>
<proteinExistence type="inferred from homology"/>
<dbReference type="GO" id="GO:0004674">
    <property type="term" value="F:protein serine/threonine kinase activity"/>
    <property type="evidence" value="ECO:0007669"/>
    <property type="project" value="UniProtKB-KW"/>
</dbReference>
<dbReference type="EC" id="2.7.11.1" evidence="2"/>
<evidence type="ECO:0000256" key="7">
    <source>
        <dbReference type="ARBA" id="ARBA00022840"/>
    </source>
</evidence>
<dbReference type="GO" id="GO:0005524">
    <property type="term" value="F:ATP binding"/>
    <property type="evidence" value="ECO:0007669"/>
    <property type="project" value="UniProtKB-UniRule"/>
</dbReference>
<dbReference type="InterPro" id="IPR011009">
    <property type="entry name" value="Kinase-like_dom_sf"/>
</dbReference>
<evidence type="ECO:0000313" key="12">
    <source>
        <dbReference type="EMBL" id="SGZ56373.1"/>
    </source>
</evidence>